<comment type="cofactor">
    <cofactor evidence="1">
        <name>pyruvate</name>
        <dbReference type="ChEBI" id="CHEBI:15361"/>
    </cofactor>
</comment>
<dbReference type="InterPro" id="IPR042284">
    <property type="entry name" value="AdoMetDC_N"/>
</dbReference>
<dbReference type="EMBL" id="CP022423">
    <property type="protein sequence ID" value="ASM76110.1"/>
    <property type="molecule type" value="Genomic_DNA"/>
</dbReference>
<organism evidence="10 11">
    <name type="scientific">Vitreoscilla filiformis</name>
    <dbReference type="NCBI Taxonomy" id="63"/>
    <lineage>
        <taxon>Bacteria</taxon>
        <taxon>Pseudomonadati</taxon>
        <taxon>Pseudomonadota</taxon>
        <taxon>Betaproteobacteria</taxon>
        <taxon>Neisseriales</taxon>
        <taxon>Neisseriaceae</taxon>
        <taxon>Vitreoscilla</taxon>
    </lineage>
</organism>
<keyword evidence="3" id="KW-0068">Autocatalytic cleavage</keyword>
<dbReference type="PANTHER" id="PTHR33866">
    <property type="entry name" value="S-ADENOSYLMETHIONINE DECARBOXYLASE PROENZYME"/>
    <property type="match status" value="1"/>
</dbReference>
<dbReference type="AlphaFoldDB" id="A0A221KBB6"/>
<dbReference type="InterPro" id="IPR003826">
    <property type="entry name" value="AdoMetDC_fam_prok"/>
</dbReference>
<dbReference type="SUPFAM" id="SSF56276">
    <property type="entry name" value="S-adenosylmethionine decarboxylase"/>
    <property type="match status" value="1"/>
</dbReference>
<evidence type="ECO:0000256" key="5">
    <source>
        <dbReference type="ARBA" id="ARBA00023115"/>
    </source>
</evidence>
<dbReference type="Pfam" id="PF02675">
    <property type="entry name" value="AdoMet_dc"/>
    <property type="match status" value="1"/>
</dbReference>
<evidence type="ECO:0000256" key="6">
    <source>
        <dbReference type="ARBA" id="ARBA00023145"/>
    </source>
</evidence>
<sequence>MHGLHLTADLRGCPATQPVMVSPDALGALCRTAVAAAGLQAVGELFHGFSVRAGQHGPSGVTGVVLLAESHVAVHTWPELGAVTLDVYVCNVGQNNEARARQLLADLCTAFAPTHAHTQALQRGQLGVDASQALTARGCLSCANLAAPSKGAP</sequence>
<evidence type="ECO:0000256" key="1">
    <source>
        <dbReference type="ARBA" id="ARBA00001928"/>
    </source>
</evidence>
<evidence type="ECO:0000313" key="10">
    <source>
        <dbReference type="EMBL" id="ASM76110.1"/>
    </source>
</evidence>
<dbReference type="Gene3D" id="3.30.360.110">
    <property type="entry name" value="S-adenosylmethionine decarboxylase domain"/>
    <property type="match status" value="1"/>
</dbReference>
<dbReference type="RefSeq" id="WP_089415523.1">
    <property type="nucleotide sequence ID" value="NZ_CP022423.1"/>
</dbReference>
<keyword evidence="11" id="KW-1185">Reference proteome</keyword>
<keyword evidence="6" id="KW-0865">Zymogen</keyword>
<gene>
    <name evidence="10" type="ORF">VITFI_CDS0331</name>
</gene>
<evidence type="ECO:0000256" key="3">
    <source>
        <dbReference type="ARBA" id="ARBA00022813"/>
    </source>
</evidence>
<dbReference type="GO" id="GO:0005829">
    <property type="term" value="C:cytosol"/>
    <property type="evidence" value="ECO:0007669"/>
    <property type="project" value="TreeGrafter"/>
</dbReference>
<proteinExistence type="predicted"/>
<keyword evidence="9" id="KW-0670">Pyruvate</keyword>
<dbReference type="GO" id="GO:0008295">
    <property type="term" value="P:spermidine biosynthetic process"/>
    <property type="evidence" value="ECO:0007669"/>
    <property type="project" value="UniProtKB-KW"/>
</dbReference>
<dbReference type="InterPro" id="IPR042286">
    <property type="entry name" value="AdoMetDC_C"/>
</dbReference>
<protein>
    <submittedName>
        <fullName evidence="10">S-adenosylmethionine decarboxylase</fullName>
    </submittedName>
</protein>
<dbReference type="KEGG" id="vff:VITFI_CDS0331"/>
<evidence type="ECO:0000256" key="7">
    <source>
        <dbReference type="ARBA" id="ARBA00023239"/>
    </source>
</evidence>
<evidence type="ECO:0000256" key="4">
    <source>
        <dbReference type="ARBA" id="ARBA00023066"/>
    </source>
</evidence>
<dbReference type="Gene3D" id="3.30.160.750">
    <property type="match status" value="1"/>
</dbReference>
<dbReference type="PANTHER" id="PTHR33866:SF2">
    <property type="entry name" value="S-ADENOSYLMETHIONINE DECARBOXYLASE PROENZYME"/>
    <property type="match status" value="1"/>
</dbReference>
<dbReference type="InterPro" id="IPR016067">
    <property type="entry name" value="S-AdoMet_deCO2ase_core"/>
</dbReference>
<evidence type="ECO:0000313" key="11">
    <source>
        <dbReference type="Proteomes" id="UP000199729"/>
    </source>
</evidence>
<evidence type="ECO:0000256" key="8">
    <source>
        <dbReference type="ARBA" id="ARBA00023270"/>
    </source>
</evidence>
<accession>A0A221KBB6</accession>
<dbReference type="OrthoDB" id="9793120at2"/>
<dbReference type="Proteomes" id="UP000199729">
    <property type="component" value="Chromosome"/>
</dbReference>
<reference evidence="10 11" key="1">
    <citation type="submission" date="2017-07" db="EMBL/GenBank/DDBJ databases">
        <title>Complete Genome Sequence of the cosmetic ferment Vitreoscilla filiformis (ATCC15551).</title>
        <authorList>
            <person name="Contreras S."/>
            <person name="Sagory-Zalkind P."/>
            <person name="Blanquart H."/>
            <person name="Iltis A."/>
            <person name="Morand S.C."/>
        </authorList>
    </citation>
    <scope>NUCLEOTIDE SEQUENCE [LARGE SCALE GENOMIC DNA]</scope>
    <source>
        <strain evidence="10 11">ATCC 15551</strain>
    </source>
</reference>
<dbReference type="GO" id="GO:0004014">
    <property type="term" value="F:adenosylmethionine decarboxylase activity"/>
    <property type="evidence" value="ECO:0007669"/>
    <property type="project" value="InterPro"/>
</dbReference>
<evidence type="ECO:0000256" key="2">
    <source>
        <dbReference type="ARBA" id="ARBA00022793"/>
    </source>
</evidence>
<keyword evidence="8" id="KW-0704">Schiff base</keyword>
<keyword evidence="7" id="KW-0456">Lyase</keyword>
<name>A0A221KBB6_VITFI</name>
<keyword evidence="4" id="KW-0745">Spermidine biosynthesis</keyword>
<evidence type="ECO:0000256" key="9">
    <source>
        <dbReference type="ARBA" id="ARBA00023317"/>
    </source>
</evidence>
<keyword evidence="5" id="KW-0620">Polyamine biosynthesis</keyword>
<keyword evidence="2" id="KW-0210">Decarboxylase</keyword>